<sequence>MKKFDTIEYLSVGTPKQREAFRVLSHHKIIELLAQYRPVLAGTFPLDIAVPGSDLDVLCYWQEAGHFKQHVTNSFSGFENFTLREVTINNQHTIITNFFADGLEVEVFGQNIPVKQQMAYRHMIIEYKILSKKGDNFRQQVIALKQSGLKTEPAFAQLLGIEGNPYTALLEFNV</sequence>
<dbReference type="EMBL" id="JRLY01000022">
    <property type="protein sequence ID" value="KGO91259.1"/>
    <property type="molecule type" value="Genomic_DNA"/>
</dbReference>
<dbReference type="STRING" id="1121898.GCA_000422725_03051"/>
<dbReference type="GO" id="GO:0016787">
    <property type="term" value="F:hydrolase activity"/>
    <property type="evidence" value="ECO:0007669"/>
    <property type="project" value="UniProtKB-KW"/>
</dbReference>
<dbReference type="Proteomes" id="UP000030111">
    <property type="component" value="Unassembled WGS sequence"/>
</dbReference>
<dbReference type="AlphaFoldDB" id="A0A0A2MG66"/>
<dbReference type="Pfam" id="PF14091">
    <property type="entry name" value="DUF4269"/>
    <property type="match status" value="1"/>
</dbReference>
<organism evidence="1 2">
    <name type="scientific">Flavobacterium subsaxonicum WB 4.1-42 = DSM 21790</name>
    <dbReference type="NCBI Taxonomy" id="1121898"/>
    <lineage>
        <taxon>Bacteria</taxon>
        <taxon>Pseudomonadati</taxon>
        <taxon>Bacteroidota</taxon>
        <taxon>Flavobacteriia</taxon>
        <taxon>Flavobacteriales</taxon>
        <taxon>Flavobacteriaceae</taxon>
        <taxon>Flavobacterium</taxon>
    </lineage>
</organism>
<dbReference type="OrthoDB" id="6402248at2"/>
<dbReference type="InterPro" id="IPR025365">
    <property type="entry name" value="DUF4269"/>
</dbReference>
<evidence type="ECO:0000313" key="1">
    <source>
        <dbReference type="EMBL" id="KGO91259.1"/>
    </source>
</evidence>
<name>A0A0A2MG66_9FLAO</name>
<proteinExistence type="predicted"/>
<keyword evidence="2" id="KW-1185">Reference proteome</keyword>
<reference evidence="1 2" key="1">
    <citation type="submission" date="2013-09" db="EMBL/GenBank/DDBJ databases">
        <authorList>
            <person name="Zeng Z."/>
            <person name="Chen C."/>
        </authorList>
    </citation>
    <scope>NUCLEOTIDE SEQUENCE [LARGE SCALE GENOMIC DNA]</scope>
    <source>
        <strain evidence="1 2">WB 4.1-42</strain>
    </source>
</reference>
<protein>
    <submittedName>
        <fullName evidence="1">Diadenosine tetraphosphate hydrolase</fullName>
    </submittedName>
</protein>
<comment type="caution">
    <text evidence="1">The sequence shown here is derived from an EMBL/GenBank/DDBJ whole genome shotgun (WGS) entry which is preliminary data.</text>
</comment>
<dbReference type="eggNOG" id="COG0537">
    <property type="taxonomic scope" value="Bacteria"/>
</dbReference>
<evidence type="ECO:0000313" key="2">
    <source>
        <dbReference type="Proteomes" id="UP000030111"/>
    </source>
</evidence>
<accession>A0A0A2MG66</accession>
<keyword evidence="1" id="KW-0378">Hydrolase</keyword>
<gene>
    <name evidence="1" type="ORF">Q766_19070</name>
</gene>